<sequence>MTSGFRKNIFRNFRLKTKGQTMQDIKRAPFREILGWCMFDFANSSYTTVIISVTYGIIFSQLVVPSSSNQENPFEYGNLLWSIALAISYLLVVITGPIFGAITDYSARKKQFLFYSYVFCIISTGALWFVIAPGQYLLAFILIIFSNFFFASGENFASSFLPYLGPKEDLGKISGYAWGIGYFGGIAAVALVNTLGPKTMANFNSLRLVGPYTAFFFLFAGIPTFLLLKEYTAGKEKPEGLSYLKIGIDRVTSTMKEIHKFRDMALYLVSLFFAMAALGIVISFAFIYGAQEIKTEEKHEIAMFLLIQLFAAIGAIVFGYIQDKIGAKKTFNITLLLWIFCLLLIYWVKDLTAFLVEIGIPTTQQWVFVGTTVFAGAGLGATQSASRAIIGLFAPESKSGEFFGLWGLSGKIAGAFGLVAVGGLQVLFDLRNSFLVVSVFFIVSLLINFLVDEERGIQAAVDYRET</sequence>
<evidence type="ECO:0000256" key="2">
    <source>
        <dbReference type="ARBA" id="ARBA00022448"/>
    </source>
</evidence>
<dbReference type="PANTHER" id="PTHR23519">
    <property type="entry name" value="AUTOPHAGY-RELATED PROTEIN 22"/>
    <property type="match status" value="1"/>
</dbReference>
<feature type="transmembrane region" description="Helical" evidence="6">
    <location>
        <begin position="79"/>
        <end position="100"/>
    </location>
</feature>
<dbReference type="Proteomes" id="UP000006329">
    <property type="component" value="Unassembled WGS sequence"/>
</dbReference>
<dbReference type="AlphaFoldDB" id="A0A0E2BCJ9"/>
<evidence type="ECO:0000256" key="4">
    <source>
        <dbReference type="ARBA" id="ARBA00022989"/>
    </source>
</evidence>
<dbReference type="SUPFAM" id="SSF103473">
    <property type="entry name" value="MFS general substrate transporter"/>
    <property type="match status" value="1"/>
</dbReference>
<dbReference type="InterPro" id="IPR024671">
    <property type="entry name" value="Atg22-like"/>
</dbReference>
<keyword evidence="3 6" id="KW-0812">Transmembrane</keyword>
<feature type="transmembrane region" description="Helical" evidence="6">
    <location>
        <begin position="112"/>
        <end position="131"/>
    </location>
</feature>
<feature type="transmembrane region" description="Helical" evidence="6">
    <location>
        <begin position="402"/>
        <end position="428"/>
    </location>
</feature>
<evidence type="ECO:0000256" key="5">
    <source>
        <dbReference type="ARBA" id="ARBA00023136"/>
    </source>
</evidence>
<accession>A0A0E2BCJ9</accession>
<dbReference type="GO" id="GO:0012505">
    <property type="term" value="C:endomembrane system"/>
    <property type="evidence" value="ECO:0007669"/>
    <property type="project" value="UniProtKB-SubCell"/>
</dbReference>
<reference evidence="8" key="1">
    <citation type="submission" date="2012-10" db="EMBL/GenBank/DDBJ databases">
        <authorList>
            <person name="Harkins D.M."/>
            <person name="Durkin A.S."/>
            <person name="Brinkac L.M."/>
            <person name="Haft D.H."/>
            <person name="Selengut J.D."/>
            <person name="Sanka R."/>
            <person name="DePew J."/>
            <person name="Purushe J."/>
            <person name="Matthias M.A."/>
            <person name="Vinetz J.M."/>
            <person name="Sutton G.G."/>
            <person name="Nierman W.C."/>
            <person name="Fouts D.E."/>
        </authorList>
    </citation>
    <scope>NUCLEOTIDE SEQUENCE [LARGE SCALE GENOMIC DNA]</scope>
    <source>
        <strain evidence="8">MOR084</strain>
    </source>
</reference>
<organism evidence="8 9">
    <name type="scientific">Leptospira santarosai str. MOR084</name>
    <dbReference type="NCBI Taxonomy" id="1049984"/>
    <lineage>
        <taxon>Bacteria</taxon>
        <taxon>Pseudomonadati</taxon>
        <taxon>Spirochaetota</taxon>
        <taxon>Spirochaetia</taxon>
        <taxon>Leptospirales</taxon>
        <taxon>Leptospiraceae</taxon>
        <taxon>Leptospira</taxon>
    </lineage>
</organism>
<dbReference type="RefSeq" id="WP_004482899.1">
    <property type="nucleotide sequence ID" value="NZ_AHON02000059.1"/>
</dbReference>
<keyword evidence="9" id="KW-1185">Reference proteome</keyword>
<feature type="transmembrane region" description="Helical" evidence="6">
    <location>
        <begin position="330"/>
        <end position="348"/>
    </location>
</feature>
<protein>
    <submittedName>
        <fullName evidence="8">Vacuole effluxer Atg22-like protein</fullName>
    </submittedName>
</protein>
<name>A0A0E2BCJ9_9LEPT</name>
<keyword evidence="5 6" id="KW-0472">Membrane</keyword>
<evidence type="ECO:0000313" key="9">
    <source>
        <dbReference type="Proteomes" id="UP000006329"/>
    </source>
</evidence>
<feature type="transmembrane region" description="Helical" evidence="6">
    <location>
        <begin position="265"/>
        <end position="289"/>
    </location>
</feature>
<evidence type="ECO:0000256" key="6">
    <source>
        <dbReference type="SAM" id="Phobius"/>
    </source>
</evidence>
<dbReference type="InterPro" id="IPR050495">
    <property type="entry name" value="ATG22/LtaA_families"/>
</dbReference>
<feature type="transmembrane region" description="Helical" evidence="6">
    <location>
        <begin position="301"/>
        <end position="321"/>
    </location>
</feature>
<feature type="domain" description="Major facilitator superfamily (MFS) profile" evidence="7">
    <location>
        <begin position="263"/>
        <end position="466"/>
    </location>
</feature>
<dbReference type="PANTHER" id="PTHR23519:SF1">
    <property type="entry name" value="AUTOPHAGY-RELATED PROTEIN 22"/>
    <property type="match status" value="1"/>
</dbReference>
<feature type="transmembrane region" description="Helical" evidence="6">
    <location>
        <begin position="33"/>
        <end position="59"/>
    </location>
</feature>
<evidence type="ECO:0000259" key="7">
    <source>
        <dbReference type="PROSITE" id="PS50850"/>
    </source>
</evidence>
<feature type="transmembrane region" description="Helical" evidence="6">
    <location>
        <begin position="434"/>
        <end position="451"/>
    </location>
</feature>
<dbReference type="PROSITE" id="PS50850">
    <property type="entry name" value="MFS"/>
    <property type="match status" value="1"/>
</dbReference>
<dbReference type="InterPro" id="IPR020846">
    <property type="entry name" value="MFS_dom"/>
</dbReference>
<evidence type="ECO:0000313" key="8">
    <source>
        <dbReference type="EMBL" id="EKO33087.1"/>
    </source>
</evidence>
<feature type="transmembrane region" description="Helical" evidence="6">
    <location>
        <begin position="208"/>
        <end position="228"/>
    </location>
</feature>
<dbReference type="Gene3D" id="1.20.1250.20">
    <property type="entry name" value="MFS general substrate transporter like domains"/>
    <property type="match status" value="2"/>
</dbReference>
<dbReference type="InterPro" id="IPR036259">
    <property type="entry name" value="MFS_trans_sf"/>
</dbReference>
<keyword evidence="4 6" id="KW-1133">Transmembrane helix</keyword>
<feature type="transmembrane region" description="Helical" evidence="6">
    <location>
        <begin position="137"/>
        <end position="164"/>
    </location>
</feature>
<comment type="subcellular location">
    <subcellularLocation>
        <location evidence="1">Endomembrane system</location>
        <topology evidence="1">Multi-pass membrane protein</topology>
    </subcellularLocation>
</comment>
<dbReference type="EMBL" id="AHON02000059">
    <property type="protein sequence ID" value="EKO33087.1"/>
    <property type="molecule type" value="Genomic_DNA"/>
</dbReference>
<feature type="transmembrane region" description="Helical" evidence="6">
    <location>
        <begin position="368"/>
        <end position="390"/>
    </location>
</feature>
<proteinExistence type="predicted"/>
<keyword evidence="2" id="KW-0813">Transport</keyword>
<gene>
    <name evidence="8" type="ORF">LEP1GSC179_3744</name>
</gene>
<evidence type="ECO:0000256" key="3">
    <source>
        <dbReference type="ARBA" id="ARBA00022692"/>
    </source>
</evidence>
<feature type="transmembrane region" description="Helical" evidence="6">
    <location>
        <begin position="176"/>
        <end position="196"/>
    </location>
</feature>
<evidence type="ECO:0000256" key="1">
    <source>
        <dbReference type="ARBA" id="ARBA00004127"/>
    </source>
</evidence>
<comment type="caution">
    <text evidence="8">The sequence shown here is derived from an EMBL/GenBank/DDBJ whole genome shotgun (WGS) entry which is preliminary data.</text>
</comment>
<dbReference type="Pfam" id="PF11700">
    <property type="entry name" value="ATG22"/>
    <property type="match status" value="1"/>
</dbReference>
<dbReference type="GO" id="GO:0022857">
    <property type="term" value="F:transmembrane transporter activity"/>
    <property type="evidence" value="ECO:0007669"/>
    <property type="project" value="InterPro"/>
</dbReference>